<dbReference type="InterPro" id="IPR005119">
    <property type="entry name" value="LysR_subst-bd"/>
</dbReference>
<keyword evidence="7" id="KW-1185">Reference proteome</keyword>
<evidence type="ECO:0000256" key="4">
    <source>
        <dbReference type="ARBA" id="ARBA00023163"/>
    </source>
</evidence>
<keyword evidence="3" id="KW-0238">DNA-binding</keyword>
<dbReference type="InterPro" id="IPR036388">
    <property type="entry name" value="WH-like_DNA-bd_sf"/>
</dbReference>
<comment type="similarity">
    <text evidence="1">Belongs to the LysR transcriptional regulatory family.</text>
</comment>
<feature type="domain" description="HTH lysR-type" evidence="5">
    <location>
        <begin position="15"/>
        <end position="72"/>
    </location>
</feature>
<dbReference type="PROSITE" id="PS50931">
    <property type="entry name" value="HTH_LYSR"/>
    <property type="match status" value="1"/>
</dbReference>
<evidence type="ECO:0000256" key="2">
    <source>
        <dbReference type="ARBA" id="ARBA00023015"/>
    </source>
</evidence>
<dbReference type="PANTHER" id="PTHR30126:SF97">
    <property type="entry name" value="HTH-TYPE TRANSCRIPTIONAL REGULATOR ABGR"/>
    <property type="match status" value="1"/>
</dbReference>
<dbReference type="Gene3D" id="3.40.190.290">
    <property type="match status" value="1"/>
</dbReference>
<dbReference type="SUPFAM" id="SSF46785">
    <property type="entry name" value="Winged helix' DNA-binding domain"/>
    <property type="match status" value="1"/>
</dbReference>
<dbReference type="Gene3D" id="1.10.10.10">
    <property type="entry name" value="Winged helix-like DNA-binding domain superfamily/Winged helix DNA-binding domain"/>
    <property type="match status" value="1"/>
</dbReference>
<keyword evidence="2" id="KW-0805">Transcription regulation</keyword>
<dbReference type="Pfam" id="PF03466">
    <property type="entry name" value="LysR_substrate"/>
    <property type="match status" value="1"/>
</dbReference>
<evidence type="ECO:0000259" key="5">
    <source>
        <dbReference type="PROSITE" id="PS50931"/>
    </source>
</evidence>
<proteinExistence type="inferred from homology"/>
<dbReference type="GO" id="GO:0003700">
    <property type="term" value="F:DNA-binding transcription factor activity"/>
    <property type="evidence" value="ECO:0007669"/>
    <property type="project" value="InterPro"/>
</dbReference>
<dbReference type="RefSeq" id="WP_284326379.1">
    <property type="nucleotide sequence ID" value="NZ_BSPP01000011.1"/>
</dbReference>
<dbReference type="SUPFAM" id="SSF53850">
    <property type="entry name" value="Periplasmic binding protein-like II"/>
    <property type="match status" value="1"/>
</dbReference>
<dbReference type="GO" id="GO:0000976">
    <property type="term" value="F:transcription cis-regulatory region binding"/>
    <property type="evidence" value="ECO:0007669"/>
    <property type="project" value="TreeGrafter"/>
</dbReference>
<organism evidence="6 7">
    <name type="scientific">Cypionkella aquatica</name>
    <dbReference type="NCBI Taxonomy" id="1756042"/>
    <lineage>
        <taxon>Bacteria</taxon>
        <taxon>Pseudomonadati</taxon>
        <taxon>Pseudomonadota</taxon>
        <taxon>Alphaproteobacteria</taxon>
        <taxon>Rhodobacterales</taxon>
        <taxon>Paracoccaceae</taxon>
        <taxon>Cypionkella</taxon>
    </lineage>
</organism>
<accession>A0AA37X5R6</accession>
<dbReference type="EMBL" id="BSPP01000011">
    <property type="protein sequence ID" value="GLS88206.1"/>
    <property type="molecule type" value="Genomic_DNA"/>
</dbReference>
<dbReference type="InterPro" id="IPR036390">
    <property type="entry name" value="WH_DNA-bd_sf"/>
</dbReference>
<dbReference type="Proteomes" id="UP001157355">
    <property type="component" value="Unassembled WGS sequence"/>
</dbReference>
<dbReference type="PANTHER" id="PTHR30126">
    <property type="entry name" value="HTH-TYPE TRANSCRIPTIONAL REGULATOR"/>
    <property type="match status" value="1"/>
</dbReference>
<evidence type="ECO:0000256" key="1">
    <source>
        <dbReference type="ARBA" id="ARBA00009437"/>
    </source>
</evidence>
<evidence type="ECO:0000256" key="3">
    <source>
        <dbReference type="ARBA" id="ARBA00023125"/>
    </source>
</evidence>
<evidence type="ECO:0000313" key="7">
    <source>
        <dbReference type="Proteomes" id="UP001157355"/>
    </source>
</evidence>
<gene>
    <name evidence="6" type="ORF">GCM10010873_31800</name>
</gene>
<evidence type="ECO:0000313" key="6">
    <source>
        <dbReference type="EMBL" id="GLS88206.1"/>
    </source>
</evidence>
<name>A0AA37X5R6_9RHOB</name>
<dbReference type="Pfam" id="PF00126">
    <property type="entry name" value="HTH_1"/>
    <property type="match status" value="1"/>
</dbReference>
<comment type="caution">
    <text evidence="6">The sequence shown here is derived from an EMBL/GenBank/DDBJ whole genome shotgun (WGS) entry which is preliminary data.</text>
</comment>
<sequence>MPKSITADIMAQRGLKLSHLRLLAALAEMGQISLAADRIGTTQPAASRLLAEVERIVGAPVHHRTGRGMTLTAVGQALALRAQRIQMELRDAARDITEVASGTVGHVRIGSVTGPAIDRVLPTLRNARLTAPQVTVEVVVSPSDLLCEQMLAGRLDFVIGRLPEGPTRDLFSLTPIAPEPVSLVVRKGHPLANHPNPRPEDLLAYDWVMPPPDSLLSRAVHARLHASGLPSPPQRLSTASFLLIFALLQQSNAIAPLARAVVTSFSAHPDAPYTELAINLGIEVEPFGLVTRAGAILPPVAARLAREIQSMTLL</sequence>
<reference evidence="6 7" key="1">
    <citation type="journal article" date="2014" name="Int. J. Syst. Evol. Microbiol.">
        <title>Complete genome sequence of Corynebacterium casei LMG S-19264T (=DSM 44701T), isolated from a smear-ripened cheese.</title>
        <authorList>
            <consortium name="US DOE Joint Genome Institute (JGI-PGF)"/>
            <person name="Walter F."/>
            <person name="Albersmeier A."/>
            <person name="Kalinowski J."/>
            <person name="Ruckert C."/>
        </authorList>
    </citation>
    <scope>NUCLEOTIDE SEQUENCE [LARGE SCALE GENOMIC DNA]</scope>
    <source>
        <strain evidence="6 7">NBRC 111766</strain>
    </source>
</reference>
<protein>
    <submittedName>
        <fullName evidence="6">LysR family transcriptional regulator</fullName>
    </submittedName>
</protein>
<keyword evidence="4" id="KW-0804">Transcription</keyword>
<dbReference type="AlphaFoldDB" id="A0AA37X5R6"/>
<dbReference type="InterPro" id="IPR000847">
    <property type="entry name" value="LysR_HTH_N"/>
</dbReference>